<dbReference type="EMBL" id="KP795663">
    <property type="protein sequence ID" value="AKN39776.1"/>
    <property type="molecule type" value="Genomic_DNA"/>
</dbReference>
<dbReference type="AlphaFoldDB" id="A0A0H3ZV77"/>
<evidence type="ECO:0000313" key="2">
    <source>
        <dbReference type="EMBL" id="AKN36008.1"/>
    </source>
</evidence>
<dbReference type="EMBL" id="KP795459">
    <property type="protein sequence ID" value="AKN35942.1"/>
    <property type="molecule type" value="Genomic_DNA"/>
</dbReference>
<dbReference type="EMBL" id="KP795461">
    <property type="protein sequence ID" value="AKN36008.1"/>
    <property type="molecule type" value="Genomic_DNA"/>
</dbReference>
<evidence type="ECO:0000313" key="1">
    <source>
        <dbReference type="EMBL" id="AKN35942.1"/>
    </source>
</evidence>
<reference evidence="3" key="1">
    <citation type="journal article" date="2015" name="MBio">
        <title>Eco-Evolutionary Dynamics of Episomes among Ecologically Cohesive Bacterial Populations.</title>
        <authorList>
            <person name="Xue H."/>
            <person name="Cordero O.X."/>
            <person name="Camas F.M."/>
            <person name="Trimble W."/>
            <person name="Meyer F."/>
            <person name="Guglielmini J."/>
            <person name="Rocha E.P."/>
            <person name="Polz M.F."/>
        </authorList>
    </citation>
    <scope>NUCLEOTIDE SEQUENCE</scope>
    <source>
        <strain evidence="1">5S_118</strain>
        <strain evidence="2">5S_122</strain>
        <strain evidence="3">5S_268</strain>
        <strain evidence="4">ZS_101</strain>
    </source>
</reference>
<dbReference type="EMBL" id="KP795585">
    <property type="protein sequence ID" value="AKN38457.1"/>
    <property type="molecule type" value="Genomic_DNA"/>
</dbReference>
<protein>
    <submittedName>
        <fullName evidence="3">Uncharacterized protein</fullName>
    </submittedName>
</protein>
<name>A0A0H3ZV77_VIBSP</name>
<organism evidence="3">
    <name type="scientific">Vibrio splendidus</name>
    <dbReference type="NCBI Taxonomy" id="29497"/>
    <lineage>
        <taxon>Bacteria</taxon>
        <taxon>Pseudomonadati</taxon>
        <taxon>Pseudomonadota</taxon>
        <taxon>Gammaproteobacteria</taxon>
        <taxon>Vibrionales</taxon>
        <taxon>Vibrionaceae</taxon>
        <taxon>Vibrio</taxon>
    </lineage>
</organism>
<evidence type="ECO:0000313" key="4">
    <source>
        <dbReference type="EMBL" id="AKN39776.1"/>
    </source>
</evidence>
<accession>A0A0H3ZV77</accession>
<sequence>MSMLSLSIGGVIIINSNSNTDRALPFLMKLNLKPIIF</sequence>
<evidence type="ECO:0000313" key="3">
    <source>
        <dbReference type="EMBL" id="AKN38457.1"/>
    </source>
</evidence>
<proteinExistence type="predicted"/>